<name>A0A5E8HAM0_9LEPT</name>
<evidence type="ECO:0000256" key="1">
    <source>
        <dbReference type="SAM" id="Phobius"/>
    </source>
</evidence>
<evidence type="ECO:0000313" key="3">
    <source>
        <dbReference type="Proteomes" id="UP000013996"/>
    </source>
</evidence>
<feature type="transmembrane region" description="Helical" evidence="1">
    <location>
        <begin position="61"/>
        <end position="87"/>
    </location>
</feature>
<feature type="transmembrane region" description="Helical" evidence="1">
    <location>
        <begin position="228"/>
        <end position="250"/>
    </location>
</feature>
<feature type="transmembrane region" description="Helical" evidence="1">
    <location>
        <begin position="256"/>
        <end position="275"/>
    </location>
</feature>
<dbReference type="STRING" id="1249483.LEP1GSC202_2019"/>
<protein>
    <submittedName>
        <fullName evidence="2">Putative membrane protein</fullName>
    </submittedName>
</protein>
<feature type="transmembrane region" description="Helical" evidence="1">
    <location>
        <begin position="287"/>
        <end position="307"/>
    </location>
</feature>
<comment type="caution">
    <text evidence="2">The sequence shown here is derived from an EMBL/GenBank/DDBJ whole genome shotgun (WGS) entry which is preliminary data.</text>
</comment>
<feature type="transmembrane region" description="Helical" evidence="1">
    <location>
        <begin position="99"/>
        <end position="117"/>
    </location>
</feature>
<dbReference type="RefSeq" id="WP_015678510.1">
    <property type="nucleotide sequence ID" value="NZ_AOGX02000029.1"/>
</dbReference>
<dbReference type="AlphaFoldDB" id="A0A5E8HAM0"/>
<accession>A0A5E8HAM0</accession>
<gene>
    <name evidence="2" type="ORF">LEP1GSC202_2019</name>
</gene>
<keyword evidence="1" id="KW-0812">Transmembrane</keyword>
<feature type="transmembrane region" description="Helical" evidence="1">
    <location>
        <begin position="20"/>
        <end position="41"/>
    </location>
</feature>
<reference evidence="2 3" key="1">
    <citation type="submission" date="2013-04" db="EMBL/GenBank/DDBJ databases">
        <authorList>
            <person name="Harkins D.M."/>
            <person name="Durkin A.S."/>
            <person name="Brinkac L.M."/>
            <person name="Haft D.H."/>
            <person name="Selengut J.D."/>
            <person name="Sanka R."/>
            <person name="DePew J."/>
            <person name="Purushe J."/>
            <person name="Hartskeerl R.A."/>
            <person name="Ahmed A."/>
            <person name="van der Linden H."/>
            <person name="Goris M.G.A."/>
            <person name="Vinetz J.M."/>
            <person name="Sutton G.G."/>
            <person name="Nierman W.C."/>
            <person name="Fouts D.E."/>
        </authorList>
    </citation>
    <scope>NUCLEOTIDE SEQUENCE [LARGE SCALE GENOMIC DNA]</scope>
    <source>
        <strain evidence="2 3">Sao Paulo</strain>
    </source>
</reference>
<feature type="transmembrane region" description="Helical" evidence="1">
    <location>
        <begin position="196"/>
        <end position="216"/>
    </location>
</feature>
<keyword evidence="1" id="KW-1133">Transmembrane helix</keyword>
<sequence length="433" mass="50480">MKCLEKTNLSIGTENGGRSVNLIFLFLILVSPFIVSIWPHITLFSSVILFLLVYSYLNKKLSLFVLLSFVLAYTRVEFFAFAVISVIFTFPFLFDRRRLGAWSSLLVYCLGILALIFNNPTTQSRAYIAFCQHYALSKFNKGVYFDDPWTTCDLLIEKDFGKAGQIKEIIFGNFSALLDHFSSNLVDFFKVLSTRLNVPTFIVFVLIFFMVSFELFRLKRSITKKRLIPTFQSLALLFLLVLTLFGPIFYFPRDHYLIQVLVVALVFVKRSLILFKLNFIRAFPFKFKKIFIIIGLVLIAFFANWSIKSFKTLRNSSLIDECSMVRLVEMVKYEGMLSYSILNPEGDFCVYLKNVPCKTTFPFEKKQNYFGFLEDRNINMIILTDYYKNSPIYKEDKEFKQFLSNGYVVNDKISFRESPLVNCKTRKVLIRNP</sequence>
<dbReference type="OrthoDB" id="327428at2"/>
<dbReference type="EMBL" id="AOGX02000029">
    <property type="protein sequence ID" value="EOQ87853.1"/>
    <property type="molecule type" value="Genomic_DNA"/>
</dbReference>
<keyword evidence="1" id="KW-0472">Membrane</keyword>
<dbReference type="Proteomes" id="UP000013996">
    <property type="component" value="Unassembled WGS sequence"/>
</dbReference>
<proteinExistence type="predicted"/>
<evidence type="ECO:0000313" key="2">
    <source>
        <dbReference type="EMBL" id="EOQ87853.1"/>
    </source>
</evidence>
<organism evidence="2 3">
    <name type="scientific">Leptospira yanagawae serovar Saopaulo str. Sao Paulo = ATCC 700523</name>
    <dbReference type="NCBI Taxonomy" id="1249483"/>
    <lineage>
        <taxon>Bacteria</taxon>
        <taxon>Pseudomonadati</taxon>
        <taxon>Spirochaetota</taxon>
        <taxon>Spirochaetia</taxon>
        <taxon>Leptospirales</taxon>
        <taxon>Leptospiraceae</taxon>
        <taxon>Leptospira</taxon>
    </lineage>
</organism>